<accession>A0A497XEC8</accession>
<dbReference type="InterPro" id="IPR052912">
    <property type="entry name" value="UPF0111_domain"/>
</dbReference>
<dbReference type="RefSeq" id="WP_121241617.1">
    <property type="nucleotide sequence ID" value="NZ_BHVV01000007.1"/>
</dbReference>
<dbReference type="EMBL" id="RCCI01000005">
    <property type="protein sequence ID" value="RLJ65074.1"/>
    <property type="molecule type" value="Genomic_DNA"/>
</dbReference>
<proteinExistence type="inferred from homology"/>
<evidence type="ECO:0008006" key="4">
    <source>
        <dbReference type="Google" id="ProtNLM"/>
    </source>
</evidence>
<dbReference type="AlphaFoldDB" id="A0A497XEC8"/>
<evidence type="ECO:0000313" key="3">
    <source>
        <dbReference type="Proteomes" id="UP000268908"/>
    </source>
</evidence>
<name>A0A497XEC8_9PROT</name>
<dbReference type="Pfam" id="PF01865">
    <property type="entry name" value="PhoU_div"/>
    <property type="match status" value="1"/>
</dbReference>
<reference evidence="2 3" key="1">
    <citation type="submission" date="2018-10" db="EMBL/GenBank/DDBJ databases">
        <title>Genomic Encyclopedia of Type Strains, Phase IV (KMG-IV): sequencing the most valuable type-strain genomes for metagenomic binning, comparative biology and taxonomic classification.</title>
        <authorList>
            <person name="Goeker M."/>
        </authorList>
    </citation>
    <scope>NUCLEOTIDE SEQUENCE [LARGE SCALE GENOMIC DNA]</scope>
    <source>
        <strain evidence="2 3">DSM 26916</strain>
    </source>
</reference>
<protein>
    <recommendedName>
        <fullName evidence="4">Phosphate transport regulator</fullName>
    </recommendedName>
</protein>
<dbReference type="InterPro" id="IPR018445">
    <property type="entry name" value="Put_Phosphate_transp_reg"/>
</dbReference>
<sequence length="212" mass="23997">MFSKLMPQEGKFFDLFNAHAELIVKGGRELGALVDDLVDNKDGVADHAKAIDEIETQADKITHDTLALLHTTFNTPLDRDEIHKLITNLDDILDLIQDVAQSIYLYDVRRLTQEACHLSDICVSCCERVRSAVLLLNSMDNGPAILKTCEEIDRLESDADRAMRTGMAKLFREEQDPRQLIKLKELYELLELITDRCEDVANIIEGIVLENS</sequence>
<evidence type="ECO:0000256" key="1">
    <source>
        <dbReference type="ARBA" id="ARBA00008591"/>
    </source>
</evidence>
<organism evidence="2 3">
    <name type="scientific">Sulfurisoma sediminicola</name>
    <dbReference type="NCBI Taxonomy" id="1381557"/>
    <lineage>
        <taxon>Bacteria</taxon>
        <taxon>Pseudomonadati</taxon>
        <taxon>Pseudomonadota</taxon>
        <taxon>Betaproteobacteria</taxon>
        <taxon>Nitrosomonadales</taxon>
        <taxon>Sterolibacteriaceae</taxon>
        <taxon>Sulfurisoma</taxon>
    </lineage>
</organism>
<dbReference type="Gene3D" id="1.20.58.220">
    <property type="entry name" value="Phosphate transport system protein phou homolog 2, domain 2"/>
    <property type="match status" value="1"/>
</dbReference>
<comment type="similarity">
    <text evidence="1">Belongs to the UPF0111 family.</text>
</comment>
<keyword evidence="3" id="KW-1185">Reference proteome</keyword>
<gene>
    <name evidence="2" type="ORF">DFR35_1730</name>
</gene>
<comment type="caution">
    <text evidence="2">The sequence shown here is derived from an EMBL/GenBank/DDBJ whole genome shotgun (WGS) entry which is preliminary data.</text>
</comment>
<dbReference type="PANTHER" id="PTHR37298:SF1">
    <property type="entry name" value="UPF0111 PROTEIN YKAA"/>
    <property type="match status" value="1"/>
</dbReference>
<dbReference type="SUPFAM" id="SSF109755">
    <property type="entry name" value="PhoU-like"/>
    <property type="match status" value="1"/>
</dbReference>
<dbReference type="InterPro" id="IPR038078">
    <property type="entry name" value="PhoU-like_sf"/>
</dbReference>
<dbReference type="PANTHER" id="PTHR37298">
    <property type="entry name" value="UPF0111 PROTEIN YKAA"/>
    <property type="match status" value="1"/>
</dbReference>
<evidence type="ECO:0000313" key="2">
    <source>
        <dbReference type="EMBL" id="RLJ65074.1"/>
    </source>
</evidence>
<dbReference type="OrthoDB" id="9797568at2"/>
<dbReference type="Proteomes" id="UP000268908">
    <property type="component" value="Unassembled WGS sequence"/>
</dbReference>